<evidence type="ECO:0000313" key="4">
    <source>
        <dbReference type="Proteomes" id="UP000032946"/>
    </source>
</evidence>
<dbReference type="PANTHER" id="PTHR34136:SF1">
    <property type="entry name" value="UDP-N-ACETYL-D-MANNOSAMINURONIC ACID TRANSFERASE"/>
    <property type="match status" value="1"/>
</dbReference>
<proteinExistence type="predicted"/>
<evidence type="ECO:0000256" key="1">
    <source>
        <dbReference type="ARBA" id="ARBA00022676"/>
    </source>
</evidence>
<name>A0A9P1P1U1_9CYAN</name>
<protein>
    <submittedName>
        <fullName evidence="3">N-acetylglucosaminyldiphosphoundecaprenol N-acetyl-beta-D-mannosaminyltransferase</fullName>
    </submittedName>
</protein>
<keyword evidence="2" id="KW-0808">Transferase</keyword>
<dbReference type="InterPro" id="IPR004629">
    <property type="entry name" value="WecG_TagA_CpsF"/>
</dbReference>
<dbReference type="SUPFAM" id="SSF160246">
    <property type="entry name" value="EspE N-terminal domain-like"/>
    <property type="match status" value="1"/>
</dbReference>
<dbReference type="Pfam" id="PF03808">
    <property type="entry name" value="Glyco_tran_WecG"/>
    <property type="match status" value="1"/>
</dbReference>
<dbReference type="InterPro" id="IPR037257">
    <property type="entry name" value="T2SS_E_N_sf"/>
</dbReference>
<dbReference type="GO" id="GO:0016758">
    <property type="term" value="F:hexosyltransferase activity"/>
    <property type="evidence" value="ECO:0007669"/>
    <property type="project" value="TreeGrafter"/>
</dbReference>
<gene>
    <name evidence="3" type="ORF">ARTHRO_60957</name>
</gene>
<sequence>MNEVKLFNICIDNITTEQLLEELGRRGGIVFTPNVDHLMRLQKDKEFYDIYNKSDYRVCDSQIVYYASRLLNQPIAEKISGSDLFPAFYNYYRDCEEIKIFLLGAAEGVAARAKVKINEKVGREMVVDCYSPPFGFEKDELECQRIVDRINHSKASVLAVGVGAPKQEKWIMKHKDKLNHAKIFLAIGATIDFEAGEKPRSPQWISEAGLEWLHRLVSEPLRLWKRYLIEDMPFFLLLMQQKLNLYHSPFSSLGDMATPHWQMPLLGQMLEDAGLLDELQVQRVLQIQEQRHNLRFGEIVTDLGWLRQETVDFFAEQLPQIGGSQQRQPLGYYLKQAMLLDDQQINLILLEQQQKYLRFGELAVQKQWLKQQTVDSILSYLTRPQTEMPL</sequence>
<keyword evidence="1" id="KW-0328">Glycosyltransferase</keyword>
<keyword evidence="4" id="KW-1185">Reference proteome</keyword>
<organism evidence="3 4">
    <name type="scientific">Limnospira indica PCC 8005</name>
    <dbReference type="NCBI Taxonomy" id="376219"/>
    <lineage>
        <taxon>Bacteria</taxon>
        <taxon>Bacillati</taxon>
        <taxon>Cyanobacteriota</taxon>
        <taxon>Cyanophyceae</taxon>
        <taxon>Oscillatoriophycideae</taxon>
        <taxon>Oscillatoriales</taxon>
        <taxon>Sirenicapillariaceae</taxon>
        <taxon>Limnospira</taxon>
    </lineage>
</organism>
<dbReference type="PANTHER" id="PTHR34136">
    <property type="match status" value="1"/>
</dbReference>
<accession>A0A9P1P1U1</accession>
<dbReference type="CDD" id="cd06533">
    <property type="entry name" value="Glyco_transf_WecG_TagA"/>
    <property type="match status" value="1"/>
</dbReference>
<dbReference type="EMBL" id="FO818640">
    <property type="protein sequence ID" value="CDM98356.1"/>
    <property type="molecule type" value="Genomic_DNA"/>
</dbReference>
<evidence type="ECO:0000256" key="2">
    <source>
        <dbReference type="ARBA" id="ARBA00022679"/>
    </source>
</evidence>
<dbReference type="AlphaFoldDB" id="A0A9P1P1U1"/>
<dbReference type="NCBIfam" id="TIGR00696">
    <property type="entry name" value="wecG_tagA_cpsF"/>
    <property type="match status" value="1"/>
</dbReference>
<reference evidence="3 4" key="1">
    <citation type="submission" date="2014-02" db="EMBL/GenBank/DDBJ databases">
        <authorList>
            <person name="Genoscope - CEA"/>
        </authorList>
    </citation>
    <scope>NUCLEOTIDE SEQUENCE [LARGE SCALE GENOMIC DNA]</scope>
    <source>
        <strain evidence="3 4">PCC 8005</strain>
    </source>
</reference>
<evidence type="ECO:0000313" key="3">
    <source>
        <dbReference type="EMBL" id="CDM98356.1"/>
    </source>
</evidence>
<dbReference type="RefSeq" id="WP_006622637.1">
    <property type="nucleotide sequence ID" value="NZ_FO818640.1"/>
</dbReference>
<dbReference type="Proteomes" id="UP000032946">
    <property type="component" value="Chromosome"/>
</dbReference>